<keyword evidence="8 12" id="KW-0808">Transferase</keyword>
<comment type="catalytic activity">
    <reaction evidence="11 12">
        <text>uridine(1498) in 16S rRNA + S-adenosyl-L-methionine = N(3)-methyluridine(1498) in 16S rRNA + S-adenosyl-L-homocysteine + H(+)</text>
        <dbReference type="Rhea" id="RHEA:42920"/>
        <dbReference type="Rhea" id="RHEA-COMP:10283"/>
        <dbReference type="Rhea" id="RHEA-COMP:10284"/>
        <dbReference type="ChEBI" id="CHEBI:15378"/>
        <dbReference type="ChEBI" id="CHEBI:57856"/>
        <dbReference type="ChEBI" id="CHEBI:59789"/>
        <dbReference type="ChEBI" id="CHEBI:65315"/>
        <dbReference type="ChEBI" id="CHEBI:74502"/>
        <dbReference type="EC" id="2.1.1.193"/>
    </reaction>
</comment>
<accession>A0ABT9PIK9</accession>
<comment type="caution">
    <text evidence="15">The sequence shown here is derived from an EMBL/GenBank/DDBJ whole genome shotgun (WGS) entry which is preliminary data.</text>
</comment>
<evidence type="ECO:0000256" key="5">
    <source>
        <dbReference type="ARBA" id="ARBA00022490"/>
    </source>
</evidence>
<evidence type="ECO:0000256" key="4">
    <source>
        <dbReference type="ARBA" id="ARBA00013673"/>
    </source>
</evidence>
<evidence type="ECO:0000256" key="10">
    <source>
        <dbReference type="ARBA" id="ARBA00025699"/>
    </source>
</evidence>
<dbReference type="InterPro" id="IPR029026">
    <property type="entry name" value="tRNA_m1G_MTases_N"/>
</dbReference>
<dbReference type="Gene3D" id="2.40.240.20">
    <property type="entry name" value="Hypothetical PUA domain-like, domain 1"/>
    <property type="match status" value="1"/>
</dbReference>
<dbReference type="EC" id="2.1.1.193" evidence="3 12"/>
<dbReference type="InterPro" id="IPR046887">
    <property type="entry name" value="RsmE_PUA-like"/>
</dbReference>
<dbReference type="SUPFAM" id="SSF75217">
    <property type="entry name" value="alpha/beta knot"/>
    <property type="match status" value="1"/>
</dbReference>
<keyword evidence="16" id="KW-1185">Reference proteome</keyword>
<keyword evidence="9 12" id="KW-0949">S-adenosyl-L-methionine</keyword>
<dbReference type="InterPro" id="IPR046886">
    <property type="entry name" value="RsmE_MTase_dom"/>
</dbReference>
<name>A0ABT9PIK9_9ACTO</name>
<evidence type="ECO:0000256" key="6">
    <source>
        <dbReference type="ARBA" id="ARBA00022552"/>
    </source>
</evidence>
<keyword evidence="5 12" id="KW-0963">Cytoplasm</keyword>
<dbReference type="Pfam" id="PF04452">
    <property type="entry name" value="Methyltrans_RNA"/>
    <property type="match status" value="1"/>
</dbReference>
<dbReference type="PANTHER" id="PTHR30027:SF3">
    <property type="entry name" value="16S RRNA (URACIL(1498)-N(3))-METHYLTRANSFERASE"/>
    <property type="match status" value="1"/>
</dbReference>
<evidence type="ECO:0000256" key="9">
    <source>
        <dbReference type="ARBA" id="ARBA00022691"/>
    </source>
</evidence>
<evidence type="ECO:0000256" key="1">
    <source>
        <dbReference type="ARBA" id="ARBA00004496"/>
    </source>
</evidence>
<evidence type="ECO:0000256" key="3">
    <source>
        <dbReference type="ARBA" id="ARBA00012328"/>
    </source>
</evidence>
<evidence type="ECO:0000313" key="16">
    <source>
        <dbReference type="Proteomes" id="UP001230145"/>
    </source>
</evidence>
<evidence type="ECO:0000313" key="15">
    <source>
        <dbReference type="EMBL" id="MDP9832555.1"/>
    </source>
</evidence>
<evidence type="ECO:0000256" key="12">
    <source>
        <dbReference type="PIRNR" id="PIRNR015601"/>
    </source>
</evidence>
<dbReference type="InterPro" id="IPR015947">
    <property type="entry name" value="PUA-like_sf"/>
</dbReference>
<dbReference type="InterPro" id="IPR006700">
    <property type="entry name" value="RsmE"/>
</dbReference>
<dbReference type="Gene3D" id="3.40.1280.10">
    <property type="match status" value="1"/>
</dbReference>
<keyword evidence="6 12" id="KW-0698">rRNA processing</keyword>
<dbReference type="SUPFAM" id="SSF88697">
    <property type="entry name" value="PUA domain-like"/>
    <property type="match status" value="1"/>
</dbReference>
<sequence length="239" mass="25890">MTLPVYIDPDLVDAEQVRLAGPEAHHAAVVRRTNVGERIDVVNGAGLRVTIEVDSVTKGEVRGRRVASVQEEPARPRLTLVQALAKRGHDEQALETCTEYGADAFVPWMAERSIVRWSGEKARKGQARLAEAVWAATKQSRRAYLPRVHPLHTSDQLAEAIARFDGLALVCHEEATTPLVDLLPIERDVMIVVGPEGGITPAELAAFQEAGATAVALGRHVMRSATAGAWASAVVRAYR</sequence>
<dbReference type="NCBIfam" id="NF008693">
    <property type="entry name" value="PRK11713.2-3"/>
    <property type="match status" value="1"/>
</dbReference>
<evidence type="ECO:0000259" key="14">
    <source>
        <dbReference type="Pfam" id="PF20260"/>
    </source>
</evidence>
<reference evidence="15 16" key="1">
    <citation type="submission" date="2023-07" db="EMBL/GenBank/DDBJ databases">
        <title>Sequencing the genomes of 1000 actinobacteria strains.</title>
        <authorList>
            <person name="Klenk H.-P."/>
        </authorList>
    </citation>
    <scope>NUCLEOTIDE SEQUENCE [LARGE SCALE GENOMIC DNA]</scope>
    <source>
        <strain evidence="15 16">DSM 19515</strain>
    </source>
</reference>
<comment type="subcellular location">
    <subcellularLocation>
        <location evidence="1 12">Cytoplasm</location>
    </subcellularLocation>
</comment>
<dbReference type="GO" id="GO:0008168">
    <property type="term" value="F:methyltransferase activity"/>
    <property type="evidence" value="ECO:0007669"/>
    <property type="project" value="UniProtKB-KW"/>
</dbReference>
<evidence type="ECO:0000256" key="8">
    <source>
        <dbReference type="ARBA" id="ARBA00022679"/>
    </source>
</evidence>
<comment type="function">
    <text evidence="10 12">Specifically methylates the N3 position of the uracil ring of uridine 1498 (m3U1498) in 16S rRNA. Acts on the fully assembled 30S ribosomal subunit.</text>
</comment>
<protein>
    <recommendedName>
        <fullName evidence="4 12">Ribosomal RNA small subunit methyltransferase E</fullName>
        <ecNumber evidence="3 12">2.1.1.193</ecNumber>
    </recommendedName>
</protein>
<dbReference type="EMBL" id="JAUSQL010000001">
    <property type="protein sequence ID" value="MDP9832555.1"/>
    <property type="molecule type" value="Genomic_DNA"/>
</dbReference>
<dbReference type="Proteomes" id="UP001230145">
    <property type="component" value="Unassembled WGS sequence"/>
</dbReference>
<feature type="domain" description="Ribosomal RNA small subunit methyltransferase E methyltransferase" evidence="13">
    <location>
        <begin position="76"/>
        <end position="235"/>
    </location>
</feature>
<evidence type="ECO:0000256" key="2">
    <source>
        <dbReference type="ARBA" id="ARBA00005528"/>
    </source>
</evidence>
<comment type="similarity">
    <text evidence="2 12">Belongs to the RNA methyltransferase RsmE family.</text>
</comment>
<dbReference type="PANTHER" id="PTHR30027">
    <property type="entry name" value="RIBOSOMAL RNA SMALL SUBUNIT METHYLTRANSFERASE E"/>
    <property type="match status" value="1"/>
</dbReference>
<dbReference type="RefSeq" id="WP_307634849.1">
    <property type="nucleotide sequence ID" value="NZ_JAUSQL010000001.1"/>
</dbReference>
<evidence type="ECO:0000256" key="7">
    <source>
        <dbReference type="ARBA" id="ARBA00022603"/>
    </source>
</evidence>
<keyword evidence="7 12" id="KW-0489">Methyltransferase</keyword>
<proteinExistence type="inferred from homology"/>
<gene>
    <name evidence="15" type="ORF">J2S45_001234</name>
</gene>
<dbReference type="Pfam" id="PF20260">
    <property type="entry name" value="PUA_4"/>
    <property type="match status" value="1"/>
</dbReference>
<dbReference type="CDD" id="cd18084">
    <property type="entry name" value="RsmE-like"/>
    <property type="match status" value="1"/>
</dbReference>
<dbReference type="PIRSF" id="PIRSF015601">
    <property type="entry name" value="MTase_slr0722"/>
    <property type="match status" value="1"/>
</dbReference>
<evidence type="ECO:0000259" key="13">
    <source>
        <dbReference type="Pfam" id="PF04452"/>
    </source>
</evidence>
<evidence type="ECO:0000256" key="11">
    <source>
        <dbReference type="ARBA" id="ARBA00047944"/>
    </source>
</evidence>
<dbReference type="GO" id="GO:0032259">
    <property type="term" value="P:methylation"/>
    <property type="evidence" value="ECO:0007669"/>
    <property type="project" value="UniProtKB-KW"/>
</dbReference>
<organism evidence="15 16">
    <name type="scientific">Trueperella abortisuis</name>
    <dbReference type="NCBI Taxonomy" id="445930"/>
    <lineage>
        <taxon>Bacteria</taxon>
        <taxon>Bacillati</taxon>
        <taxon>Actinomycetota</taxon>
        <taxon>Actinomycetes</taxon>
        <taxon>Actinomycetales</taxon>
        <taxon>Actinomycetaceae</taxon>
        <taxon>Trueperella</taxon>
    </lineage>
</organism>
<dbReference type="InterPro" id="IPR029028">
    <property type="entry name" value="Alpha/beta_knot_MTases"/>
</dbReference>
<dbReference type="NCBIfam" id="TIGR00046">
    <property type="entry name" value="RsmE family RNA methyltransferase"/>
    <property type="match status" value="1"/>
</dbReference>
<feature type="domain" description="Ribosomal RNA small subunit methyltransferase E PUA-like" evidence="14">
    <location>
        <begin position="19"/>
        <end position="61"/>
    </location>
</feature>